<evidence type="ECO:0000259" key="2">
    <source>
        <dbReference type="Pfam" id="PF13362"/>
    </source>
</evidence>
<dbReference type="Proteomes" id="UP000006230">
    <property type="component" value="Unassembled WGS sequence"/>
</dbReference>
<dbReference type="InterPro" id="IPR034154">
    <property type="entry name" value="TOPRIM_DnaG/twinkle"/>
</dbReference>
<keyword evidence="5" id="KW-1185">Reference proteome</keyword>
<dbReference type="AlphaFoldDB" id="Q0FU06"/>
<proteinExistence type="predicted"/>
<feature type="domain" description="DUF7146" evidence="3">
    <location>
        <begin position="88"/>
        <end position="187"/>
    </location>
</feature>
<feature type="compositionally biased region" description="Basic and acidic residues" evidence="1">
    <location>
        <begin position="73"/>
        <end position="90"/>
    </location>
</feature>
<dbReference type="Gene3D" id="3.40.1360.10">
    <property type="match status" value="1"/>
</dbReference>
<evidence type="ECO:0000313" key="5">
    <source>
        <dbReference type="Proteomes" id="UP000006230"/>
    </source>
</evidence>
<sequence>MTMTAQDLTKALGGRWHRYYGLAFCPAHDNRNTPALSIATGEDGRLLLKCFAGCAYRDIAKALEARDYIDRAHPQVPKTERPAKTSERRGKQARRVWDAATSIHKTLAENYLRRRGIRSDLHGSLRYHHCCWHGPSSQCLPAMIARIDGAADFAIHRTYLAPDGTGKAAVAPTKMMLGAARGGAVRLGPGDAAGPLVVAEGIETALSLPGMLDHVGPVWAALSTSGMVNLLLPRTPGSLIIATDGDAAGHRAGQKLAKRAHALGWRVSILEAPESCDWNDMLIAEGYNQ</sequence>
<dbReference type="InterPro" id="IPR055570">
    <property type="entry name" value="DUF7146"/>
</dbReference>
<dbReference type="STRING" id="314265.R2601_19689"/>
<dbReference type="Pfam" id="PF13362">
    <property type="entry name" value="Toprim_3"/>
    <property type="match status" value="1"/>
</dbReference>
<evidence type="ECO:0000256" key="1">
    <source>
        <dbReference type="SAM" id="MobiDB-lite"/>
    </source>
</evidence>
<gene>
    <name evidence="4" type="ORF">R2601_19689</name>
</gene>
<accession>Q0FU06</accession>
<protein>
    <submittedName>
        <fullName evidence="4">Virulence-associated protein E</fullName>
    </submittedName>
</protein>
<dbReference type="SUPFAM" id="SSF56731">
    <property type="entry name" value="DNA primase core"/>
    <property type="match status" value="1"/>
</dbReference>
<dbReference type="OrthoDB" id="9811157at2"/>
<name>Q0FU06_SALBH</name>
<dbReference type="InterPro" id="IPR006171">
    <property type="entry name" value="TOPRIM_dom"/>
</dbReference>
<organism evidence="4 5">
    <name type="scientific">Salipiger bermudensis (strain DSM 26914 / JCM 13377 / KCTC 12554 / HTCC2601)</name>
    <name type="common">Pelagibaca bermudensis</name>
    <dbReference type="NCBI Taxonomy" id="314265"/>
    <lineage>
        <taxon>Bacteria</taxon>
        <taxon>Pseudomonadati</taxon>
        <taxon>Pseudomonadota</taxon>
        <taxon>Alphaproteobacteria</taxon>
        <taxon>Rhodobacterales</taxon>
        <taxon>Roseobacteraceae</taxon>
        <taxon>Salipiger</taxon>
    </lineage>
</organism>
<dbReference type="RefSeq" id="WP_007798486.1">
    <property type="nucleotide sequence ID" value="NZ_DS022276.1"/>
</dbReference>
<dbReference type="Pfam" id="PF23639">
    <property type="entry name" value="DUF7146"/>
    <property type="match status" value="1"/>
</dbReference>
<reference evidence="4 5" key="1">
    <citation type="journal article" date="2010" name="J. Bacteriol.">
        <title>Genome sequences of Pelagibaca bermudensis HTCC2601T and Maritimibacter alkaliphilus HTCC2654T, the type strains of two marine Roseobacter genera.</title>
        <authorList>
            <person name="Thrash J.C."/>
            <person name="Cho J.C."/>
            <person name="Ferriera S."/>
            <person name="Johnson J."/>
            <person name="Vergin K.L."/>
            <person name="Giovannoni S.J."/>
        </authorList>
    </citation>
    <scope>NUCLEOTIDE SEQUENCE [LARGE SCALE GENOMIC DNA]</scope>
    <source>
        <strain evidence="5">DSM 26914 / JCM 13377 / KCTC 12554 / HTCC2601</strain>
    </source>
</reference>
<dbReference type="eggNOG" id="COG0358">
    <property type="taxonomic scope" value="Bacteria"/>
</dbReference>
<evidence type="ECO:0000313" key="4">
    <source>
        <dbReference type="EMBL" id="EAU47593.1"/>
    </source>
</evidence>
<dbReference type="HOGENOM" id="CLU_059689_2_1_5"/>
<feature type="domain" description="Toprim" evidence="2">
    <location>
        <begin position="196"/>
        <end position="286"/>
    </location>
</feature>
<evidence type="ECO:0000259" key="3">
    <source>
        <dbReference type="Pfam" id="PF23639"/>
    </source>
</evidence>
<feature type="region of interest" description="Disordered" evidence="1">
    <location>
        <begin position="73"/>
        <end position="95"/>
    </location>
</feature>
<dbReference type="CDD" id="cd01029">
    <property type="entry name" value="TOPRIM_primases"/>
    <property type="match status" value="1"/>
</dbReference>
<comment type="caution">
    <text evidence="4">The sequence shown here is derived from an EMBL/GenBank/DDBJ whole genome shotgun (WGS) entry which is preliminary data.</text>
</comment>
<dbReference type="EMBL" id="AATQ01000005">
    <property type="protein sequence ID" value="EAU47593.1"/>
    <property type="molecule type" value="Genomic_DNA"/>
</dbReference>